<dbReference type="AlphaFoldDB" id="A0A226MF85"/>
<dbReference type="InterPro" id="IPR029145">
    <property type="entry name" value="NBAS_N"/>
</dbReference>
<dbReference type="Proteomes" id="UP000198323">
    <property type="component" value="Unassembled WGS sequence"/>
</dbReference>
<dbReference type="Pfam" id="PF15492">
    <property type="entry name" value="Nbas_N"/>
    <property type="match status" value="2"/>
</dbReference>
<evidence type="ECO:0000313" key="4">
    <source>
        <dbReference type="Proteomes" id="UP000198323"/>
    </source>
</evidence>
<keyword evidence="4" id="KW-1185">Reference proteome</keyword>
<sequence>PALLLLRYIWYSPAKFSLPSGLVRLVNKQINWHLVLASNGKLLAVVQDQRVEIRSAKDDFGSTVGTCQVPKDPNPQWRRVAWSHDCTLLAYAESTGTVRVFDLMGSELLVISPDGIFKMNLSPDGSLLAAIHFSGKLTIWSIPSLRQQGEWDQTDQPGYDEVNPDWRLSSEKRKKIKDKESYYPLIDVNWWADNSVILARCSGALTVSSVKTLRNLLGKSCEWFESSPQVTSAHDGGFLSLECEIKLVPKRLRLESRPGDEDEGEDDSDSDDENSAKDRYFSYVKQGLYFVTEMERFAPPRKRPRTITKNFRLVSLRSTTPEELYQRK</sequence>
<comment type="caution">
    <text evidence="3">The sequence shown here is derived from an EMBL/GenBank/DDBJ whole genome shotgun (WGS) entry which is preliminary data.</text>
</comment>
<feature type="non-terminal residue" evidence="3">
    <location>
        <position position="328"/>
    </location>
</feature>
<dbReference type="PANTHER" id="PTHR15922">
    <property type="entry name" value="NEUROBLASTOMA-AMPLIFIED SEQUENCE"/>
    <property type="match status" value="1"/>
</dbReference>
<feature type="compositionally biased region" description="Acidic residues" evidence="1">
    <location>
        <begin position="260"/>
        <end position="273"/>
    </location>
</feature>
<dbReference type="InterPro" id="IPR015943">
    <property type="entry name" value="WD40/YVTN_repeat-like_dom_sf"/>
</dbReference>
<dbReference type="STRING" id="9009.A0A226MF85"/>
<feature type="region of interest" description="Disordered" evidence="1">
    <location>
        <begin position="254"/>
        <end position="275"/>
    </location>
</feature>
<evidence type="ECO:0000259" key="2">
    <source>
        <dbReference type="Pfam" id="PF15492"/>
    </source>
</evidence>
<protein>
    <recommendedName>
        <fullName evidence="2">Neuroblastoma-amplified sequence N-terminal domain-containing protein</fullName>
    </recommendedName>
</protein>
<dbReference type="Gene3D" id="2.130.10.10">
    <property type="entry name" value="YVTN repeat-like/Quinoprotein amine dehydrogenase"/>
    <property type="match status" value="1"/>
</dbReference>
<dbReference type="InterPro" id="IPR011044">
    <property type="entry name" value="Quino_amine_DH_bsu"/>
</dbReference>
<organism evidence="3 4">
    <name type="scientific">Callipepla squamata</name>
    <name type="common">Scaled quail</name>
    <dbReference type="NCBI Taxonomy" id="9009"/>
    <lineage>
        <taxon>Eukaryota</taxon>
        <taxon>Metazoa</taxon>
        <taxon>Chordata</taxon>
        <taxon>Craniata</taxon>
        <taxon>Vertebrata</taxon>
        <taxon>Euteleostomi</taxon>
        <taxon>Archelosauria</taxon>
        <taxon>Archosauria</taxon>
        <taxon>Dinosauria</taxon>
        <taxon>Saurischia</taxon>
        <taxon>Theropoda</taxon>
        <taxon>Coelurosauria</taxon>
        <taxon>Aves</taxon>
        <taxon>Neognathae</taxon>
        <taxon>Galloanserae</taxon>
        <taxon>Galliformes</taxon>
        <taxon>Odontophoridae</taxon>
        <taxon>Callipepla</taxon>
    </lineage>
</organism>
<dbReference type="GO" id="GO:0070939">
    <property type="term" value="C:Dsl1/NZR complex"/>
    <property type="evidence" value="ECO:0007669"/>
    <property type="project" value="TreeGrafter"/>
</dbReference>
<evidence type="ECO:0000313" key="3">
    <source>
        <dbReference type="EMBL" id="OXB53890.1"/>
    </source>
</evidence>
<dbReference type="GO" id="GO:0000149">
    <property type="term" value="F:SNARE binding"/>
    <property type="evidence" value="ECO:0007669"/>
    <property type="project" value="TreeGrafter"/>
</dbReference>
<dbReference type="GO" id="GO:0006890">
    <property type="term" value="P:retrograde vesicle-mediated transport, Golgi to endoplasmic reticulum"/>
    <property type="evidence" value="ECO:0007669"/>
    <property type="project" value="TreeGrafter"/>
</dbReference>
<proteinExistence type="predicted"/>
<dbReference type="EMBL" id="MCFN01001036">
    <property type="protein sequence ID" value="OXB53890.1"/>
    <property type="molecule type" value="Genomic_DNA"/>
</dbReference>
<reference evidence="3 4" key="1">
    <citation type="submission" date="2016-07" db="EMBL/GenBank/DDBJ databases">
        <title>Disparate Historic Effective Population Sizes Predicted by Modern Levels of Genome Diversity for the Scaled Quail (Callipepla squamata) and the Northern Bobwhite (Colinus virginianus): Inferences from First and Second Generation Draft Genome Assemblies for Sympatric New World Quail.</title>
        <authorList>
            <person name="Oldeschulte D.L."/>
            <person name="Halley Y.A."/>
            <person name="Bhattarai E.K."/>
            <person name="Brashear W.A."/>
            <person name="Hill J."/>
            <person name="Metz R.P."/>
            <person name="Johnson C.D."/>
            <person name="Rollins D."/>
            <person name="Peterson M.J."/>
            <person name="Bickhart D.M."/>
            <person name="Decker J.E."/>
            <person name="Seabury C.M."/>
        </authorList>
    </citation>
    <scope>NUCLEOTIDE SEQUENCE [LARGE SCALE GENOMIC DNA]</scope>
    <source>
        <strain evidence="3 4">Texas</strain>
        <tissue evidence="3">Leg muscle</tissue>
    </source>
</reference>
<accession>A0A226MF85</accession>
<dbReference type="PANTHER" id="PTHR15922:SF2">
    <property type="entry name" value="NBAS SUBUNIT OF NRZ TETHERING COMPLEX"/>
    <property type="match status" value="1"/>
</dbReference>
<evidence type="ECO:0000256" key="1">
    <source>
        <dbReference type="SAM" id="MobiDB-lite"/>
    </source>
</evidence>
<feature type="non-terminal residue" evidence="3">
    <location>
        <position position="1"/>
    </location>
</feature>
<dbReference type="SUPFAM" id="SSF50969">
    <property type="entry name" value="YVTN repeat-like/Quinoprotein amine dehydrogenase"/>
    <property type="match status" value="1"/>
</dbReference>
<feature type="domain" description="Neuroblastoma-amplified sequence N-terminal" evidence="2">
    <location>
        <begin position="32"/>
        <end position="113"/>
    </location>
</feature>
<feature type="domain" description="Neuroblastoma-amplified sequence N-terminal" evidence="2">
    <location>
        <begin position="114"/>
        <end position="166"/>
    </location>
</feature>
<gene>
    <name evidence="3" type="ORF">ASZ78_013856</name>
</gene>
<dbReference type="OrthoDB" id="9104381at2759"/>
<name>A0A226MF85_CALSU</name>